<evidence type="ECO:0000256" key="1">
    <source>
        <dbReference type="SAM" id="MobiDB-lite"/>
    </source>
</evidence>
<reference evidence="3" key="2">
    <citation type="submission" date="2016-05" db="EMBL/GenBank/DDBJ databases">
        <title>Comparative analysis highlights variable genome content of wheat rusts and divergence of the mating loci.</title>
        <authorList>
            <person name="Cuomo C.A."/>
            <person name="Bakkeren G."/>
            <person name="Szabo L."/>
            <person name="Khalil H."/>
            <person name="Joly D."/>
            <person name="Goldberg J."/>
            <person name="Young S."/>
            <person name="Zeng Q."/>
            <person name="Fellers J."/>
        </authorList>
    </citation>
    <scope>NUCLEOTIDE SEQUENCE [LARGE SCALE GENOMIC DNA]</scope>
    <source>
        <strain evidence="3">1-1 BBBD Race 1</strain>
    </source>
</reference>
<dbReference type="EMBL" id="ADAS02000119">
    <property type="protein sequence ID" value="OAV89745.1"/>
    <property type="molecule type" value="Genomic_DNA"/>
</dbReference>
<evidence type="ECO:0000313" key="3">
    <source>
        <dbReference type="EMBL" id="OAV89745.1"/>
    </source>
</evidence>
<reference evidence="4 5" key="3">
    <citation type="journal article" date="2017" name="G3 (Bethesda)">
        <title>Comparative analysis highlights variable genome content of wheat rusts and divergence of the mating loci.</title>
        <authorList>
            <person name="Cuomo C.A."/>
            <person name="Bakkeren G."/>
            <person name="Khalil H.B."/>
            <person name="Panwar V."/>
            <person name="Joly D."/>
            <person name="Linning R."/>
            <person name="Sakthikumar S."/>
            <person name="Song X."/>
            <person name="Adiconis X."/>
            <person name="Fan L."/>
            <person name="Goldberg J.M."/>
            <person name="Levin J.Z."/>
            <person name="Young S."/>
            <person name="Zeng Q."/>
            <person name="Anikster Y."/>
            <person name="Bruce M."/>
            <person name="Wang M."/>
            <person name="Yin C."/>
            <person name="McCallum B."/>
            <person name="Szabo L.J."/>
            <person name="Hulbert S."/>
            <person name="Chen X."/>
            <person name="Fellers J.P."/>
        </authorList>
    </citation>
    <scope>NUCLEOTIDE SEQUENCE</scope>
    <source>
        <strain evidence="5">Isolate 1-1 / race 1 (BBBD)</strain>
        <strain evidence="4">isolate 1-1 / race 1 (BBBD)</strain>
    </source>
</reference>
<organism evidence="3">
    <name type="scientific">Puccinia triticina (isolate 1-1 / race 1 (BBBD))</name>
    <name type="common">Brown leaf rust fungus</name>
    <dbReference type="NCBI Taxonomy" id="630390"/>
    <lineage>
        <taxon>Eukaryota</taxon>
        <taxon>Fungi</taxon>
        <taxon>Dikarya</taxon>
        <taxon>Basidiomycota</taxon>
        <taxon>Pucciniomycotina</taxon>
        <taxon>Pucciniomycetes</taxon>
        <taxon>Pucciniales</taxon>
        <taxon>Pucciniaceae</taxon>
        <taxon>Puccinia</taxon>
    </lineage>
</organism>
<dbReference type="AlphaFoldDB" id="A0A180GAP5"/>
<dbReference type="STRING" id="630390.A0A180GAP5"/>
<proteinExistence type="predicted"/>
<evidence type="ECO:0000259" key="2">
    <source>
        <dbReference type="Pfam" id="PF17921"/>
    </source>
</evidence>
<feature type="region of interest" description="Disordered" evidence="1">
    <location>
        <begin position="131"/>
        <end position="182"/>
    </location>
</feature>
<reference evidence="3" key="1">
    <citation type="submission" date="2009-11" db="EMBL/GenBank/DDBJ databases">
        <authorList>
            <consortium name="The Broad Institute Genome Sequencing Platform"/>
            <person name="Ward D."/>
            <person name="Feldgarden M."/>
            <person name="Earl A."/>
            <person name="Young S.K."/>
            <person name="Zeng Q."/>
            <person name="Koehrsen M."/>
            <person name="Alvarado L."/>
            <person name="Berlin A."/>
            <person name="Bochicchio J."/>
            <person name="Borenstein D."/>
            <person name="Chapman S.B."/>
            <person name="Chen Z."/>
            <person name="Engels R."/>
            <person name="Freedman E."/>
            <person name="Gellesch M."/>
            <person name="Goldberg J."/>
            <person name="Griggs A."/>
            <person name="Gujja S."/>
            <person name="Heilman E."/>
            <person name="Heiman D."/>
            <person name="Hepburn T."/>
            <person name="Howarth C."/>
            <person name="Jen D."/>
            <person name="Larson L."/>
            <person name="Lewis B."/>
            <person name="Mehta T."/>
            <person name="Park D."/>
            <person name="Pearson M."/>
            <person name="Roberts A."/>
            <person name="Saif S."/>
            <person name="Shea T."/>
            <person name="Shenoy N."/>
            <person name="Sisk P."/>
            <person name="Stolte C."/>
            <person name="Sykes S."/>
            <person name="Thomson T."/>
            <person name="Walk T."/>
            <person name="White J."/>
            <person name="Yandava C."/>
            <person name="Izard J."/>
            <person name="Baranova O.V."/>
            <person name="Blanton J.M."/>
            <person name="Tanner A.C."/>
            <person name="Dewhirst F.E."/>
            <person name="Haas B."/>
            <person name="Nusbaum C."/>
            <person name="Birren B."/>
        </authorList>
    </citation>
    <scope>NUCLEOTIDE SEQUENCE [LARGE SCALE GENOMIC DNA]</scope>
    <source>
        <strain evidence="3">1-1 BBBD Race 1</strain>
    </source>
</reference>
<feature type="region of interest" description="Disordered" evidence="1">
    <location>
        <begin position="218"/>
        <end position="257"/>
    </location>
</feature>
<evidence type="ECO:0000313" key="5">
    <source>
        <dbReference type="Proteomes" id="UP000005240"/>
    </source>
</evidence>
<feature type="compositionally biased region" description="Polar residues" evidence="1">
    <location>
        <begin position="227"/>
        <end position="247"/>
    </location>
</feature>
<feature type="compositionally biased region" description="Polar residues" evidence="1">
    <location>
        <begin position="159"/>
        <end position="175"/>
    </location>
</feature>
<sequence>MTTGQPRSPRILAFLSDQLRQRICDGYTVDPFYKELRSTPRLWSGCTEIKGLVFVGRCLFLPADPVLRLKLIEQVHRWLGHANALETIGKLRRGFVWRGMNTEVKIFAQTCPNCRQAKGVEAAATIDSWSAPSPLGGTANDRTSPISSSDTVGDLFSPLSPTRTISHSASATSDPTLPPASQLYENQDLSTVQLTLPAWSGVSPPPLQSKLHLQYRLPPLKPPNLKGQRSTVRPPSIPTNQTSSPAVETSRRDLKPEDSLNSLDRCLAQIRQLLGHRLDWLLTNNDSTRQGEWICPDGPPAQPSIPSYPSLCTTPSSLPHPIPTSPNSPPPSSQLIASLPPYSLPSTFAPGSPTTFAAPPLRQTQFKAPAPSVLALSPGPPSPPFQFFPAAAFFPIFFPSVFTVPLCLSSSFIGGETVNPPPPLGFTRCHQWTPALSQTCR</sequence>
<dbReference type="Pfam" id="PF17921">
    <property type="entry name" value="Integrase_H2C2"/>
    <property type="match status" value="1"/>
</dbReference>
<reference evidence="4" key="4">
    <citation type="submission" date="2025-05" db="UniProtKB">
        <authorList>
            <consortium name="EnsemblFungi"/>
        </authorList>
    </citation>
    <scope>IDENTIFICATION</scope>
    <source>
        <strain evidence="4">isolate 1-1 / race 1 (BBBD)</strain>
    </source>
</reference>
<feature type="compositionally biased region" description="Pro residues" evidence="1">
    <location>
        <begin position="318"/>
        <end position="332"/>
    </location>
</feature>
<accession>A0A180GAP5</accession>
<dbReference type="Gene3D" id="1.10.340.70">
    <property type="match status" value="1"/>
</dbReference>
<dbReference type="EnsemblFungi" id="PTTG_11676-t43_1">
    <property type="protein sequence ID" value="PTTG_11676-t43_1-p1"/>
    <property type="gene ID" value="PTTG_11676"/>
</dbReference>
<feature type="domain" description="Integrase zinc-binding" evidence="2">
    <location>
        <begin position="65"/>
        <end position="118"/>
    </location>
</feature>
<dbReference type="VEuPathDB" id="FungiDB:PTTG_11676"/>
<keyword evidence="5" id="KW-1185">Reference proteome</keyword>
<dbReference type="InterPro" id="IPR041588">
    <property type="entry name" value="Integrase_H2C2"/>
</dbReference>
<protein>
    <submittedName>
        <fullName evidence="4">Integrase_H2C2 domain-containing protein</fullName>
    </submittedName>
</protein>
<name>A0A180GAP5_PUCT1</name>
<evidence type="ECO:0000313" key="4">
    <source>
        <dbReference type="EnsemblFungi" id="PTTG_11676-t43_1-p1"/>
    </source>
</evidence>
<gene>
    <name evidence="3" type="ORF">PTTG_11676</name>
</gene>
<dbReference type="Proteomes" id="UP000005240">
    <property type="component" value="Unassembled WGS sequence"/>
</dbReference>
<feature type="region of interest" description="Disordered" evidence="1">
    <location>
        <begin position="312"/>
        <end position="336"/>
    </location>
</feature>
<feature type="compositionally biased region" description="Polar residues" evidence="1">
    <location>
        <begin position="140"/>
        <end position="151"/>
    </location>
</feature>